<dbReference type="Pfam" id="PF04442">
    <property type="entry name" value="CtaG_Cox11"/>
    <property type="match status" value="1"/>
</dbReference>
<protein>
    <recommendedName>
        <fullName evidence="4">Cytochrome c oxidase assembly protein CtaG</fullName>
    </recommendedName>
</protein>
<evidence type="ECO:0000256" key="6">
    <source>
        <dbReference type="ARBA" id="ARBA00022968"/>
    </source>
</evidence>
<evidence type="ECO:0000313" key="11">
    <source>
        <dbReference type="EMBL" id="STX27578.1"/>
    </source>
</evidence>
<keyword evidence="8" id="KW-0186">Copper</keyword>
<dbReference type="InterPro" id="IPR007533">
    <property type="entry name" value="Cyt_c_oxidase_assmbl_CtaG"/>
</dbReference>
<comment type="subcellular location">
    <subcellularLocation>
        <location evidence="2">Cell inner membrane</location>
        <topology evidence="2">Single-pass type II membrane protein</topology>
        <orientation evidence="2">Periplasmic side</orientation>
    </subcellularLocation>
</comment>
<dbReference type="PANTHER" id="PTHR21320:SF3">
    <property type="entry name" value="CYTOCHROME C OXIDASE ASSEMBLY PROTEIN COX11, MITOCHONDRIAL-RELATED"/>
    <property type="match status" value="1"/>
</dbReference>
<gene>
    <name evidence="11" type="primary">ctaG</name>
    <name evidence="11" type="ORF">NCTC13315_00084</name>
</gene>
<comment type="function">
    <text evidence="1">Exerts its effect at some terminal stage of cytochrome c oxidase synthesis, probably by being involved in the insertion of the copper B into subunit I.</text>
</comment>
<organism evidence="11 12">
    <name type="scientific">Legionella beliardensis</name>
    <dbReference type="NCBI Taxonomy" id="91822"/>
    <lineage>
        <taxon>Bacteria</taxon>
        <taxon>Pseudomonadati</taxon>
        <taxon>Pseudomonadota</taxon>
        <taxon>Gammaproteobacteria</taxon>
        <taxon>Legionellales</taxon>
        <taxon>Legionellaceae</taxon>
        <taxon>Legionella</taxon>
    </lineage>
</organism>
<keyword evidence="7 10" id="KW-1133">Transmembrane helix</keyword>
<evidence type="ECO:0000256" key="9">
    <source>
        <dbReference type="ARBA" id="ARBA00023136"/>
    </source>
</evidence>
<keyword evidence="6" id="KW-0735">Signal-anchor</keyword>
<evidence type="ECO:0000256" key="10">
    <source>
        <dbReference type="SAM" id="Phobius"/>
    </source>
</evidence>
<dbReference type="RefSeq" id="WP_115301380.1">
    <property type="nucleotide sequence ID" value="NZ_CAAAHO010000003.1"/>
</dbReference>
<evidence type="ECO:0000256" key="8">
    <source>
        <dbReference type="ARBA" id="ARBA00023008"/>
    </source>
</evidence>
<dbReference type="AlphaFoldDB" id="A0A378HXC7"/>
<evidence type="ECO:0000256" key="4">
    <source>
        <dbReference type="ARBA" id="ARBA00015384"/>
    </source>
</evidence>
<evidence type="ECO:0000256" key="1">
    <source>
        <dbReference type="ARBA" id="ARBA00004007"/>
    </source>
</evidence>
<keyword evidence="9 10" id="KW-0472">Membrane</keyword>
<dbReference type="Gene3D" id="2.60.370.10">
    <property type="entry name" value="Ctag/Cox11"/>
    <property type="match status" value="1"/>
</dbReference>
<evidence type="ECO:0000256" key="2">
    <source>
        <dbReference type="ARBA" id="ARBA00004382"/>
    </source>
</evidence>
<dbReference type="SUPFAM" id="SSF110111">
    <property type="entry name" value="Ctag/Cox11"/>
    <property type="match status" value="1"/>
</dbReference>
<dbReference type="Proteomes" id="UP000254968">
    <property type="component" value="Unassembled WGS sequence"/>
</dbReference>
<dbReference type="InterPro" id="IPR023471">
    <property type="entry name" value="CtaG/Cox11_dom_sf"/>
</dbReference>
<keyword evidence="5 10" id="KW-0812">Transmembrane</keyword>
<dbReference type="PANTHER" id="PTHR21320">
    <property type="entry name" value="CYTOCHROME C OXIDASE ASSEMBLY PROTEIN COX11-RELATED"/>
    <property type="match status" value="1"/>
</dbReference>
<sequence length="178" mass="20114">MVKNHTRLIVILSLITLGMFAFGFALVPIYNRLCQTLGINGKTNSEAIAYEASDKNIDRNREITVEFVATNNGSIQWSFYPKTKKIKVHPGEIAKLSFYAENKSNFRMTVQAIPSVTPGIAAKYLKKTECFCFTQQTLNGHEAMDMPLLFHLDTDLPEKVKTITLSYTLFDVTNRVIN</sequence>
<feature type="transmembrane region" description="Helical" evidence="10">
    <location>
        <begin position="7"/>
        <end position="30"/>
    </location>
</feature>
<dbReference type="OrthoDB" id="9804841at2"/>
<keyword evidence="12" id="KW-1185">Reference proteome</keyword>
<evidence type="ECO:0000313" key="12">
    <source>
        <dbReference type="Proteomes" id="UP000254968"/>
    </source>
</evidence>
<name>A0A378HXC7_9GAMM</name>
<reference evidence="11 12" key="1">
    <citation type="submission" date="2018-06" db="EMBL/GenBank/DDBJ databases">
        <authorList>
            <consortium name="Pathogen Informatics"/>
            <person name="Doyle S."/>
        </authorList>
    </citation>
    <scope>NUCLEOTIDE SEQUENCE [LARGE SCALE GENOMIC DNA]</scope>
    <source>
        <strain evidence="11 12">NCTC13315</strain>
    </source>
</reference>
<evidence type="ECO:0000256" key="5">
    <source>
        <dbReference type="ARBA" id="ARBA00022692"/>
    </source>
</evidence>
<accession>A0A378HXC7</accession>
<dbReference type="GO" id="GO:0005886">
    <property type="term" value="C:plasma membrane"/>
    <property type="evidence" value="ECO:0007669"/>
    <property type="project" value="UniProtKB-SubCell"/>
</dbReference>
<evidence type="ECO:0000256" key="3">
    <source>
        <dbReference type="ARBA" id="ARBA00009620"/>
    </source>
</evidence>
<dbReference type="NCBIfam" id="NF003465">
    <property type="entry name" value="PRK05089.1"/>
    <property type="match status" value="1"/>
</dbReference>
<dbReference type="GO" id="GO:0005507">
    <property type="term" value="F:copper ion binding"/>
    <property type="evidence" value="ECO:0007669"/>
    <property type="project" value="InterPro"/>
</dbReference>
<evidence type="ECO:0000256" key="7">
    <source>
        <dbReference type="ARBA" id="ARBA00022989"/>
    </source>
</evidence>
<dbReference type="EMBL" id="UGNV01000001">
    <property type="protein sequence ID" value="STX27578.1"/>
    <property type="molecule type" value="Genomic_DNA"/>
</dbReference>
<proteinExistence type="inferred from homology"/>
<dbReference type="PIRSF" id="PIRSF005413">
    <property type="entry name" value="COX11"/>
    <property type="match status" value="1"/>
</dbReference>
<comment type="similarity">
    <text evidence="3">Belongs to the COX11/CtaG family.</text>
</comment>